<dbReference type="InterPro" id="IPR037185">
    <property type="entry name" value="EmrE-like"/>
</dbReference>
<feature type="transmembrane region" description="Helical" evidence="1">
    <location>
        <begin position="76"/>
        <end position="97"/>
    </location>
</feature>
<feature type="transmembrane region" description="Helical" evidence="1">
    <location>
        <begin position="104"/>
        <end position="123"/>
    </location>
</feature>
<protein>
    <recommendedName>
        <fullName evidence="4">Magnesium transporter NIPA</fullName>
    </recommendedName>
</protein>
<feature type="transmembrane region" description="Helical" evidence="1">
    <location>
        <begin position="6"/>
        <end position="26"/>
    </location>
</feature>
<accession>A0A8J3NGX3</accession>
<organism evidence="2 3">
    <name type="scientific">Actinocatenispora rupis</name>
    <dbReference type="NCBI Taxonomy" id="519421"/>
    <lineage>
        <taxon>Bacteria</taxon>
        <taxon>Bacillati</taxon>
        <taxon>Actinomycetota</taxon>
        <taxon>Actinomycetes</taxon>
        <taxon>Micromonosporales</taxon>
        <taxon>Micromonosporaceae</taxon>
        <taxon>Actinocatenispora</taxon>
    </lineage>
</organism>
<feature type="transmembrane region" description="Helical" evidence="1">
    <location>
        <begin position="138"/>
        <end position="159"/>
    </location>
</feature>
<feature type="transmembrane region" description="Helical" evidence="1">
    <location>
        <begin position="229"/>
        <end position="250"/>
    </location>
</feature>
<evidence type="ECO:0000313" key="2">
    <source>
        <dbReference type="EMBL" id="GID16400.1"/>
    </source>
</evidence>
<dbReference type="Proteomes" id="UP000612808">
    <property type="component" value="Unassembled WGS sequence"/>
</dbReference>
<feature type="transmembrane region" description="Helical" evidence="1">
    <location>
        <begin position="256"/>
        <end position="279"/>
    </location>
</feature>
<dbReference type="EMBL" id="BOMB01000061">
    <property type="protein sequence ID" value="GID16400.1"/>
    <property type="molecule type" value="Genomic_DNA"/>
</dbReference>
<evidence type="ECO:0000256" key="1">
    <source>
        <dbReference type="SAM" id="Phobius"/>
    </source>
</evidence>
<dbReference type="NCBIfam" id="NF038012">
    <property type="entry name" value="DMT_1"/>
    <property type="match status" value="1"/>
</dbReference>
<sequence>MPGLLVAVPAAVLGALSFGLSSNLQYRANHQVPERATGDPSLFADLLGNKLWRLSIVLAILGFALQVVALRYGPVMLVQPLLVCSLLFYVLLTPALAGRRPDGMRILGACLALAGLVSFLTVARPSDSGGKDLTPATILPLGIGLAVLLTLCLVASYSVARRWRSLPLALATGICYGVTAGLVRSLSDRFGDGFPELFHHWQLYAICVLGPLGVLLNQNTFQQGRLGSPALAIITTVDPLISIGVGLLWLDGTIAVGVGPVLGEIVALAVMAGGIAVLATRAPHLAQEGSPVVHESKVGD</sequence>
<gene>
    <name evidence="2" type="ORF">Aru02nite_72890</name>
</gene>
<keyword evidence="1" id="KW-0812">Transmembrane</keyword>
<feature type="transmembrane region" description="Helical" evidence="1">
    <location>
        <begin position="198"/>
        <end position="217"/>
    </location>
</feature>
<feature type="transmembrane region" description="Helical" evidence="1">
    <location>
        <begin position="166"/>
        <end position="186"/>
    </location>
</feature>
<evidence type="ECO:0008006" key="4">
    <source>
        <dbReference type="Google" id="ProtNLM"/>
    </source>
</evidence>
<evidence type="ECO:0000313" key="3">
    <source>
        <dbReference type="Proteomes" id="UP000612808"/>
    </source>
</evidence>
<feature type="transmembrane region" description="Helical" evidence="1">
    <location>
        <begin position="51"/>
        <end position="70"/>
    </location>
</feature>
<proteinExistence type="predicted"/>
<keyword evidence="1" id="KW-1133">Transmembrane helix</keyword>
<dbReference type="PANTHER" id="PTHR40761:SF1">
    <property type="entry name" value="CONSERVED INTEGRAL MEMBRANE ALANINE VALINE AND LEUCINE RICH PROTEIN-RELATED"/>
    <property type="match status" value="1"/>
</dbReference>
<dbReference type="PANTHER" id="PTHR40761">
    <property type="entry name" value="CONSERVED INTEGRAL MEMBRANE ALANINE VALINE AND LEUCINE RICH PROTEIN-RELATED"/>
    <property type="match status" value="1"/>
</dbReference>
<dbReference type="SUPFAM" id="SSF103481">
    <property type="entry name" value="Multidrug resistance efflux transporter EmrE"/>
    <property type="match status" value="1"/>
</dbReference>
<dbReference type="AlphaFoldDB" id="A0A8J3NGX3"/>
<keyword evidence="1" id="KW-0472">Membrane</keyword>
<reference evidence="2" key="1">
    <citation type="submission" date="2021-01" db="EMBL/GenBank/DDBJ databases">
        <title>Whole genome shotgun sequence of Actinocatenispora rupis NBRC 107355.</title>
        <authorList>
            <person name="Komaki H."/>
            <person name="Tamura T."/>
        </authorList>
    </citation>
    <scope>NUCLEOTIDE SEQUENCE</scope>
    <source>
        <strain evidence="2">NBRC 107355</strain>
    </source>
</reference>
<comment type="caution">
    <text evidence="2">The sequence shown here is derived from an EMBL/GenBank/DDBJ whole genome shotgun (WGS) entry which is preliminary data.</text>
</comment>
<dbReference type="RefSeq" id="WP_239077181.1">
    <property type="nucleotide sequence ID" value="NZ_BAAAZM010000035.1"/>
</dbReference>
<name>A0A8J3NGX3_9ACTN</name>
<keyword evidence="3" id="KW-1185">Reference proteome</keyword>